<proteinExistence type="predicted"/>
<dbReference type="InterPro" id="IPR007352">
    <property type="entry name" value="DUF420"/>
</dbReference>
<dbReference type="KEGG" id="harc:HARCEL1_06940"/>
<feature type="transmembrane region" description="Helical" evidence="1">
    <location>
        <begin position="20"/>
        <end position="42"/>
    </location>
</feature>
<organism evidence="2 3">
    <name type="scientific">Halococcoides cellulosivorans</name>
    <dbReference type="NCBI Taxonomy" id="1679096"/>
    <lineage>
        <taxon>Archaea</taxon>
        <taxon>Methanobacteriati</taxon>
        <taxon>Methanobacteriota</taxon>
        <taxon>Stenosarchaea group</taxon>
        <taxon>Halobacteria</taxon>
        <taxon>Halobacteriales</taxon>
        <taxon>Haloarculaceae</taxon>
        <taxon>Halococcoides</taxon>
    </lineage>
</organism>
<evidence type="ECO:0000313" key="3">
    <source>
        <dbReference type="Proteomes" id="UP000244727"/>
    </source>
</evidence>
<name>A0A2R4X4E0_9EURY</name>
<sequence length="200" mass="21624">MADRPSGATIDWPWAREHALAVTGLLTLIAYLLVGLTFAGVLPWPSIGRETSELLARVVTVLNGISLTFLLAGVYYIHNDRVARHRTAMLASVATIALFLVVYLQKVGGGGTMTFDGPAMVGLVYFPMLAIHLLLSALAVPLVSYALVVGLVTPIDRLPETAHPRIGRWAAGTWTLSLVLGIVTHLLLTFYGWEYVVGPY</sequence>
<dbReference type="AlphaFoldDB" id="A0A2R4X4E0"/>
<feature type="transmembrane region" description="Helical" evidence="1">
    <location>
        <begin position="54"/>
        <end position="76"/>
    </location>
</feature>
<gene>
    <name evidence="2" type="ORF">HARCEL1_06940</name>
</gene>
<keyword evidence="3" id="KW-1185">Reference proteome</keyword>
<keyword evidence="1" id="KW-0472">Membrane</keyword>
<keyword evidence="1" id="KW-0812">Transmembrane</keyword>
<evidence type="ECO:0000313" key="2">
    <source>
        <dbReference type="EMBL" id="AWB28666.1"/>
    </source>
</evidence>
<feature type="transmembrane region" description="Helical" evidence="1">
    <location>
        <begin position="125"/>
        <end position="152"/>
    </location>
</feature>
<dbReference type="PANTHER" id="PTHR37692:SF1">
    <property type="entry name" value="DUF420 DOMAIN-CONTAINING PROTEIN"/>
    <property type="match status" value="1"/>
</dbReference>
<protein>
    <submittedName>
        <fullName evidence="2">DUF420 domain-containing protein</fullName>
    </submittedName>
</protein>
<dbReference type="Proteomes" id="UP000244727">
    <property type="component" value="Chromosome"/>
</dbReference>
<reference evidence="2 3" key="1">
    <citation type="submission" date="2018-04" db="EMBL/GenBank/DDBJ databases">
        <title>Halococcoides cellulosivorans gen. nov., sp. nov., an extremely halophilic cellulose-utilizing haloarchaeon from hypersaline lakes.</title>
        <authorList>
            <person name="Sorokin D.Y."/>
            <person name="Toshchakov S.V."/>
            <person name="Samarov N.I."/>
            <person name="Korzhenkov A."/>
            <person name="Kublanov I.V."/>
        </authorList>
    </citation>
    <scope>NUCLEOTIDE SEQUENCE [LARGE SCALE GENOMIC DNA]</scope>
    <source>
        <strain evidence="2 3">HArcel1</strain>
    </source>
</reference>
<evidence type="ECO:0000256" key="1">
    <source>
        <dbReference type="SAM" id="Phobius"/>
    </source>
</evidence>
<feature type="transmembrane region" description="Helical" evidence="1">
    <location>
        <begin position="88"/>
        <end position="105"/>
    </location>
</feature>
<keyword evidence="1" id="KW-1133">Transmembrane helix</keyword>
<dbReference type="PANTHER" id="PTHR37692">
    <property type="entry name" value="HYPOTHETICAL MEMBRANE SPANNING PROTEIN"/>
    <property type="match status" value="1"/>
</dbReference>
<feature type="transmembrane region" description="Helical" evidence="1">
    <location>
        <begin position="173"/>
        <end position="193"/>
    </location>
</feature>
<dbReference type="EMBL" id="CP028858">
    <property type="protein sequence ID" value="AWB28666.1"/>
    <property type="molecule type" value="Genomic_DNA"/>
</dbReference>
<dbReference type="Pfam" id="PF04238">
    <property type="entry name" value="DUF420"/>
    <property type="match status" value="1"/>
</dbReference>
<accession>A0A2R4X4E0</accession>